<feature type="chain" id="PRO_5004908691" evidence="1">
    <location>
        <begin position="25"/>
        <end position="219"/>
    </location>
</feature>
<feature type="signal peptide" evidence="1">
    <location>
        <begin position="1"/>
        <end position="24"/>
    </location>
</feature>
<reference evidence="2" key="1">
    <citation type="submission" date="2013-07" db="EMBL/GenBank/DDBJ databases">
        <authorList>
            <person name="Geib S."/>
        </authorList>
    </citation>
    <scope>NUCLEOTIDE SEQUENCE</scope>
</reference>
<dbReference type="Gene3D" id="2.40.128.20">
    <property type="match status" value="1"/>
</dbReference>
<evidence type="ECO:0000313" key="2">
    <source>
        <dbReference type="EMBL" id="JAB87658.1"/>
    </source>
</evidence>
<protein>
    <submittedName>
        <fullName evidence="2">Uncharacterized protein</fullName>
    </submittedName>
</protein>
<proteinExistence type="evidence at transcript level"/>
<dbReference type="SUPFAM" id="SSF50814">
    <property type="entry name" value="Lipocalins"/>
    <property type="match status" value="1"/>
</dbReference>
<accession>W8ASQ1</accession>
<sequence length="219" mass="23376">MQKFLQYATIVGLLCLFGSRGVSAQNNTQNLIQCQDANSLMNLTTNFTGSWYESSRSPASALGCVALDLVSNATGLYLNLTMPTSANALNINQTLTYSLDFQAPNVTGQTSPMTGYSFSSSLGNVTVKVLSTDNTNYAIICGYTSNANSSFGAILTRQRPVSSATLTSYAVSVNSTYADFSNMTDLTQSSVCYESSAASHASALSFVFAIIYVLFKFVN</sequence>
<evidence type="ECO:0000256" key="1">
    <source>
        <dbReference type="SAM" id="SignalP"/>
    </source>
</evidence>
<keyword evidence="1" id="KW-0732">Signal</keyword>
<dbReference type="InterPro" id="IPR012674">
    <property type="entry name" value="Calycin"/>
</dbReference>
<name>W8ASQ1_CERCA</name>
<dbReference type="AlphaFoldDB" id="W8ASQ1"/>
<reference evidence="2" key="2">
    <citation type="journal article" date="2014" name="BMC Genomics">
        <title>A genomic perspective to assessing quality of mass-reared SIT flies used in Mediterranean fruit fly (Ceratitis capitata) eradication in California.</title>
        <authorList>
            <person name="Calla B."/>
            <person name="Hall B."/>
            <person name="Hou S."/>
            <person name="Geib S.M."/>
        </authorList>
    </citation>
    <scope>NUCLEOTIDE SEQUENCE</scope>
</reference>
<dbReference type="EMBL" id="GAMC01018897">
    <property type="protein sequence ID" value="JAB87658.1"/>
    <property type="molecule type" value="mRNA"/>
</dbReference>
<organism evidence="2">
    <name type="scientific">Ceratitis capitata</name>
    <name type="common">Mediterranean fruit fly</name>
    <name type="synonym">Tephritis capitata</name>
    <dbReference type="NCBI Taxonomy" id="7213"/>
    <lineage>
        <taxon>Eukaryota</taxon>
        <taxon>Metazoa</taxon>
        <taxon>Ecdysozoa</taxon>
        <taxon>Arthropoda</taxon>
        <taxon>Hexapoda</taxon>
        <taxon>Insecta</taxon>
        <taxon>Pterygota</taxon>
        <taxon>Neoptera</taxon>
        <taxon>Endopterygota</taxon>
        <taxon>Diptera</taxon>
        <taxon>Brachycera</taxon>
        <taxon>Muscomorpha</taxon>
        <taxon>Tephritoidea</taxon>
        <taxon>Tephritidae</taxon>
        <taxon>Ceratitis</taxon>
        <taxon>Ceratitis</taxon>
    </lineage>
</organism>
<dbReference type="OrthoDB" id="7816615at2759"/>